<evidence type="ECO:0000313" key="2">
    <source>
        <dbReference type="EMBL" id="JAD23320.1"/>
    </source>
</evidence>
<sequence>MAMPMPMMARRPQQLRPQPSRFDEDFFNDDNTVGCSVM</sequence>
<reference evidence="2" key="1">
    <citation type="submission" date="2014-09" db="EMBL/GenBank/DDBJ databases">
        <authorList>
            <person name="Magalhaes I.L.F."/>
            <person name="Oliveira U."/>
            <person name="Santos F.R."/>
            <person name="Vidigal T.H.D.A."/>
            <person name="Brescovit A.D."/>
            <person name="Santos A.J."/>
        </authorList>
    </citation>
    <scope>NUCLEOTIDE SEQUENCE</scope>
    <source>
        <tissue evidence="2">Shoot tissue taken approximately 20 cm above the soil surface</tissue>
    </source>
</reference>
<protein>
    <submittedName>
        <fullName evidence="2">Uncharacterized protein</fullName>
    </submittedName>
</protein>
<reference evidence="2" key="2">
    <citation type="journal article" date="2015" name="Data Brief">
        <title>Shoot transcriptome of the giant reed, Arundo donax.</title>
        <authorList>
            <person name="Barrero R.A."/>
            <person name="Guerrero F.D."/>
            <person name="Moolhuijzen P."/>
            <person name="Goolsby J.A."/>
            <person name="Tidwell J."/>
            <person name="Bellgard S.E."/>
            <person name="Bellgard M.I."/>
        </authorList>
    </citation>
    <scope>NUCLEOTIDE SEQUENCE</scope>
    <source>
        <tissue evidence="2">Shoot tissue taken approximately 20 cm above the soil surface</tissue>
    </source>
</reference>
<name>A0A0A8YCR0_ARUDO</name>
<feature type="region of interest" description="Disordered" evidence="1">
    <location>
        <begin position="1"/>
        <end position="27"/>
    </location>
</feature>
<evidence type="ECO:0000256" key="1">
    <source>
        <dbReference type="SAM" id="MobiDB-lite"/>
    </source>
</evidence>
<organism evidence="2">
    <name type="scientific">Arundo donax</name>
    <name type="common">Giant reed</name>
    <name type="synonym">Donax arundinaceus</name>
    <dbReference type="NCBI Taxonomy" id="35708"/>
    <lineage>
        <taxon>Eukaryota</taxon>
        <taxon>Viridiplantae</taxon>
        <taxon>Streptophyta</taxon>
        <taxon>Embryophyta</taxon>
        <taxon>Tracheophyta</taxon>
        <taxon>Spermatophyta</taxon>
        <taxon>Magnoliopsida</taxon>
        <taxon>Liliopsida</taxon>
        <taxon>Poales</taxon>
        <taxon>Poaceae</taxon>
        <taxon>PACMAD clade</taxon>
        <taxon>Arundinoideae</taxon>
        <taxon>Arundineae</taxon>
        <taxon>Arundo</taxon>
    </lineage>
</organism>
<accession>A0A0A8YCR0</accession>
<dbReference type="AlphaFoldDB" id="A0A0A8YCR0"/>
<dbReference type="EMBL" id="GBRH01274575">
    <property type="protein sequence ID" value="JAD23320.1"/>
    <property type="molecule type" value="Transcribed_RNA"/>
</dbReference>
<feature type="compositionally biased region" description="Low complexity" evidence="1">
    <location>
        <begin position="1"/>
        <end position="19"/>
    </location>
</feature>
<proteinExistence type="predicted"/>